<keyword evidence="3" id="KW-1185">Reference proteome</keyword>
<proteinExistence type="predicted"/>
<reference evidence="2 3" key="1">
    <citation type="journal article" date="2018" name="Front. Plant Sci.">
        <title>Red Clover (Trifolium pratense) and Zigzag Clover (T. medium) - A Picture of Genomic Similarities and Differences.</title>
        <authorList>
            <person name="Dluhosova J."/>
            <person name="Istvanek J."/>
            <person name="Nedelnik J."/>
            <person name="Repkova J."/>
        </authorList>
    </citation>
    <scope>NUCLEOTIDE SEQUENCE [LARGE SCALE GENOMIC DNA]</scope>
    <source>
        <strain evidence="3">cv. 10/8</strain>
        <tissue evidence="2">Leaf</tissue>
    </source>
</reference>
<sequence>PTVDDTTVAESSTKANVNPTADFAQKAGSETHAERDVTASGQTSNKPDDGPNAPASVMPENLEHVIPETP</sequence>
<feature type="non-terminal residue" evidence="2">
    <location>
        <position position="1"/>
    </location>
</feature>
<name>A0A392VM60_9FABA</name>
<feature type="non-terminal residue" evidence="2">
    <location>
        <position position="70"/>
    </location>
</feature>
<feature type="region of interest" description="Disordered" evidence="1">
    <location>
        <begin position="1"/>
        <end position="70"/>
    </location>
</feature>
<feature type="compositionally biased region" description="Basic and acidic residues" evidence="1">
    <location>
        <begin position="61"/>
        <end position="70"/>
    </location>
</feature>
<evidence type="ECO:0000256" key="1">
    <source>
        <dbReference type="SAM" id="MobiDB-lite"/>
    </source>
</evidence>
<feature type="compositionally biased region" description="Polar residues" evidence="1">
    <location>
        <begin position="1"/>
        <end position="19"/>
    </location>
</feature>
<evidence type="ECO:0000313" key="2">
    <source>
        <dbReference type="EMBL" id="MCI88522.1"/>
    </source>
</evidence>
<dbReference type="EMBL" id="LXQA011195109">
    <property type="protein sequence ID" value="MCI88522.1"/>
    <property type="molecule type" value="Genomic_DNA"/>
</dbReference>
<comment type="caution">
    <text evidence="2">The sequence shown here is derived from an EMBL/GenBank/DDBJ whole genome shotgun (WGS) entry which is preliminary data.</text>
</comment>
<protein>
    <submittedName>
        <fullName evidence="2">Uncharacterized protein</fullName>
    </submittedName>
</protein>
<evidence type="ECO:0000313" key="3">
    <source>
        <dbReference type="Proteomes" id="UP000265520"/>
    </source>
</evidence>
<dbReference type="Proteomes" id="UP000265520">
    <property type="component" value="Unassembled WGS sequence"/>
</dbReference>
<organism evidence="2 3">
    <name type="scientific">Trifolium medium</name>
    <dbReference type="NCBI Taxonomy" id="97028"/>
    <lineage>
        <taxon>Eukaryota</taxon>
        <taxon>Viridiplantae</taxon>
        <taxon>Streptophyta</taxon>
        <taxon>Embryophyta</taxon>
        <taxon>Tracheophyta</taxon>
        <taxon>Spermatophyta</taxon>
        <taxon>Magnoliopsida</taxon>
        <taxon>eudicotyledons</taxon>
        <taxon>Gunneridae</taxon>
        <taxon>Pentapetalae</taxon>
        <taxon>rosids</taxon>
        <taxon>fabids</taxon>
        <taxon>Fabales</taxon>
        <taxon>Fabaceae</taxon>
        <taxon>Papilionoideae</taxon>
        <taxon>50 kb inversion clade</taxon>
        <taxon>NPAAA clade</taxon>
        <taxon>Hologalegina</taxon>
        <taxon>IRL clade</taxon>
        <taxon>Trifolieae</taxon>
        <taxon>Trifolium</taxon>
    </lineage>
</organism>
<accession>A0A392VM60</accession>
<dbReference type="AlphaFoldDB" id="A0A392VM60"/>